<dbReference type="EMBL" id="UINC01123813">
    <property type="protein sequence ID" value="SVD00540.1"/>
    <property type="molecule type" value="Genomic_DNA"/>
</dbReference>
<reference evidence="1" key="1">
    <citation type="submission" date="2018-05" db="EMBL/GenBank/DDBJ databases">
        <authorList>
            <person name="Lanie J.A."/>
            <person name="Ng W.-L."/>
            <person name="Kazmierczak K.M."/>
            <person name="Andrzejewski T.M."/>
            <person name="Davidsen T.M."/>
            <person name="Wayne K.J."/>
            <person name="Tettelin H."/>
            <person name="Glass J.I."/>
            <person name="Rusch D."/>
            <person name="Podicherti R."/>
            <person name="Tsui H.-C.T."/>
            <person name="Winkler M.E."/>
        </authorList>
    </citation>
    <scope>NUCLEOTIDE SEQUENCE</scope>
</reference>
<proteinExistence type="predicted"/>
<feature type="non-terminal residue" evidence="1">
    <location>
        <position position="45"/>
    </location>
</feature>
<evidence type="ECO:0000313" key="1">
    <source>
        <dbReference type="EMBL" id="SVD00540.1"/>
    </source>
</evidence>
<organism evidence="1">
    <name type="scientific">marine metagenome</name>
    <dbReference type="NCBI Taxonomy" id="408172"/>
    <lineage>
        <taxon>unclassified sequences</taxon>
        <taxon>metagenomes</taxon>
        <taxon>ecological metagenomes</taxon>
    </lineage>
</organism>
<name>A0A382RSW3_9ZZZZ</name>
<sequence length="45" mass="4974">MALSSGKIKTKNGKLNKNLPKKIKITAIRMGKNITNDLILLASFF</sequence>
<accession>A0A382RSW3</accession>
<dbReference type="AlphaFoldDB" id="A0A382RSW3"/>
<protein>
    <submittedName>
        <fullName evidence="1">Uncharacterized protein</fullName>
    </submittedName>
</protein>
<gene>
    <name evidence="1" type="ORF">METZ01_LOCUS353394</name>
</gene>